<name>A0ABR4E7F8_9PEZI</name>
<dbReference type="Proteomes" id="UP001600888">
    <property type="component" value="Unassembled WGS sequence"/>
</dbReference>
<evidence type="ECO:0008006" key="3">
    <source>
        <dbReference type="Google" id="ProtNLM"/>
    </source>
</evidence>
<reference evidence="1 2" key="1">
    <citation type="submission" date="2024-03" db="EMBL/GenBank/DDBJ databases">
        <title>A high-quality draft genome sequence of Diaporthe vaccinii, a causative agent of upright dieback and viscid rot disease in cranberry plants.</title>
        <authorList>
            <person name="Sarrasin M."/>
            <person name="Lang B.F."/>
            <person name="Burger G."/>
        </authorList>
    </citation>
    <scope>NUCLEOTIDE SEQUENCE [LARGE SCALE GENOMIC DNA]</scope>
    <source>
        <strain evidence="1 2">IS7</strain>
    </source>
</reference>
<dbReference type="EMBL" id="JBAWTH010000087">
    <property type="protein sequence ID" value="KAL2278356.1"/>
    <property type="molecule type" value="Genomic_DNA"/>
</dbReference>
<organism evidence="1 2">
    <name type="scientific">Diaporthe vaccinii</name>
    <dbReference type="NCBI Taxonomy" id="105482"/>
    <lineage>
        <taxon>Eukaryota</taxon>
        <taxon>Fungi</taxon>
        <taxon>Dikarya</taxon>
        <taxon>Ascomycota</taxon>
        <taxon>Pezizomycotina</taxon>
        <taxon>Sordariomycetes</taxon>
        <taxon>Sordariomycetidae</taxon>
        <taxon>Diaporthales</taxon>
        <taxon>Diaporthaceae</taxon>
        <taxon>Diaporthe</taxon>
        <taxon>Diaporthe eres species complex</taxon>
    </lineage>
</organism>
<keyword evidence="2" id="KW-1185">Reference proteome</keyword>
<comment type="caution">
    <text evidence="1">The sequence shown here is derived from an EMBL/GenBank/DDBJ whole genome shotgun (WGS) entry which is preliminary data.</text>
</comment>
<sequence>MKQVMVTLCQAEYNEFQNRYNELCSQYNELDTQENEVDIQYNELITHCIELDMEFTEIITRHIELRTQYDETKPELQARKLDANLDITRKHASKNKATLMSAQAEVKTRLEERQRTLKRRANLAKKNSELKALSFSQLVAHQSDGTSTAEI</sequence>
<evidence type="ECO:0000313" key="2">
    <source>
        <dbReference type="Proteomes" id="UP001600888"/>
    </source>
</evidence>
<dbReference type="SUPFAM" id="SSF90257">
    <property type="entry name" value="Myosin rod fragments"/>
    <property type="match status" value="1"/>
</dbReference>
<protein>
    <recommendedName>
        <fullName evidence="3">Cdk-activating kinase assembly factor MAT1 centre domain-containing protein</fullName>
    </recommendedName>
</protein>
<proteinExistence type="predicted"/>
<gene>
    <name evidence="1" type="ORF">FJTKL_14464</name>
</gene>
<evidence type="ECO:0000313" key="1">
    <source>
        <dbReference type="EMBL" id="KAL2278356.1"/>
    </source>
</evidence>
<accession>A0ABR4E7F8</accession>